<sequence>MALLLSPAFIPAGAEESSSPPQNELHSCAPGPWGRVSYYYFYLEAPDYVVEKFPLPNTTTKWVFNLGELDRVEPLLRKAGMPQERLDQILAPRRVVKDAQYAYVFPSASDLENLTPENRALIYTDLARLPANVFQYSPVFFLTDSVEEWARESGLPASIVSKISSLSYKAGNALVFADIPLLLSQAENIAEARFIMRKLTRVRTLMAQLELSKEDSIPDLLNYWSTGLGLRQKELEPLMHAITHTKGLSHLDILHLVPPLPRKLLYTYPDISYTSEGRLPDCHWTSLNFYNLTPQPFLLDTRLATSLVKQDFDKVEPPYRYGDVLMFITPDGRAVHSATYLADDLLFTKNGSNLLTPWLLMRLQDLSKLYDVEPGKARIVGFRHKK</sequence>
<comment type="caution">
    <text evidence="1">The sequence shown here is derived from an EMBL/GenBank/DDBJ whole genome shotgun (WGS) entry which is preliminary data.</text>
</comment>
<dbReference type="Proteomes" id="UP001596052">
    <property type="component" value="Unassembled WGS sequence"/>
</dbReference>
<reference evidence="2" key="1">
    <citation type="journal article" date="2019" name="Int. J. Syst. Evol. Microbiol.">
        <title>The Global Catalogue of Microorganisms (GCM) 10K type strain sequencing project: providing services to taxonomists for standard genome sequencing and annotation.</title>
        <authorList>
            <consortium name="The Broad Institute Genomics Platform"/>
            <consortium name="The Broad Institute Genome Sequencing Center for Infectious Disease"/>
            <person name="Wu L."/>
            <person name="Ma J."/>
        </authorList>
    </citation>
    <scope>NUCLEOTIDE SEQUENCE [LARGE SCALE GENOMIC DNA]</scope>
    <source>
        <strain evidence="2">CGMCC 4.1469</strain>
    </source>
</reference>
<dbReference type="RefSeq" id="WP_377166223.1">
    <property type="nucleotide sequence ID" value="NZ_JBHSMQ010000003.1"/>
</dbReference>
<name>A0ABW0KPX4_9BACT</name>
<keyword evidence="2" id="KW-1185">Reference proteome</keyword>
<dbReference type="EMBL" id="JBHSMQ010000003">
    <property type="protein sequence ID" value="MFC5455290.1"/>
    <property type="molecule type" value="Genomic_DNA"/>
</dbReference>
<gene>
    <name evidence="1" type="ORF">ACFQDI_10520</name>
</gene>
<accession>A0ABW0KPX4</accession>
<evidence type="ECO:0000313" key="2">
    <source>
        <dbReference type="Proteomes" id="UP001596052"/>
    </source>
</evidence>
<proteinExistence type="predicted"/>
<protein>
    <submittedName>
        <fullName evidence="1">Uncharacterized protein</fullName>
    </submittedName>
</protein>
<evidence type="ECO:0000313" key="1">
    <source>
        <dbReference type="EMBL" id="MFC5455290.1"/>
    </source>
</evidence>
<organism evidence="1 2">
    <name type="scientific">Prosthecobacter fluviatilis</name>
    <dbReference type="NCBI Taxonomy" id="445931"/>
    <lineage>
        <taxon>Bacteria</taxon>
        <taxon>Pseudomonadati</taxon>
        <taxon>Verrucomicrobiota</taxon>
        <taxon>Verrucomicrobiia</taxon>
        <taxon>Verrucomicrobiales</taxon>
        <taxon>Verrucomicrobiaceae</taxon>
        <taxon>Prosthecobacter</taxon>
    </lineage>
</organism>